<feature type="compositionally biased region" description="Polar residues" evidence="2">
    <location>
        <begin position="31"/>
        <end position="48"/>
    </location>
</feature>
<dbReference type="Proteomes" id="UP001338582">
    <property type="component" value="Chromosome 2"/>
</dbReference>
<evidence type="ECO:0000259" key="3">
    <source>
        <dbReference type="SMART" id="SM00717"/>
    </source>
</evidence>
<dbReference type="GeneID" id="88173022"/>
<feature type="region of interest" description="Disordered" evidence="2">
    <location>
        <begin position="1"/>
        <end position="229"/>
    </location>
</feature>
<sequence>MSSVVRKGSHFTPKVKKRPVRKQSVAPTPPATQNSGQVDSTQQTPTKSIDSEALDPKSRPLDALSPPSTQTVPLQENLLSQAKTDILPNAATSQDSDGASGAEKAKDIEEPAVEDFSDGEDYGDNDIFKKPFVQEDKTRRRSSAASHRRLSGLGSFRGSISGASGPLEADQESSSPMNISIPTAKPPKKRRQSASSRAVKIQRTSIVAAPEELPEEQDEDGEQSALDTSKLKKEKAVTIRPVDYTTDITVGICPVTNKLRKFRTSAAVLGHEDLPVAPPDLITTITDIRQIPKNIDISDEDLFSKVHILADELSLAELCKPTIKIGTTTENFNRARQAQVKIAARREERRNARALARKEKISYEKALRIIQGDLPPDSGPKKLDIMGDLEDEPEPGAAVQITLIDGKFQVDQESTVLSRNPAANTRNREVEIENPFENPINSSSFTRVAHTDTWTQDEVMQLYKALSTWGPNFTFITQLFPHRTRKQVKRKFAAEEKKNPQLIDLAIKRKLPMNIEDYTQALPSGEKLKSMTDFEKEMEKVQQEHQKLVEEIHIGRQRAIKEDLQKKESMVRNTGMSRREVKQALRRNEEVVGDVDDIKLSGSGMDN</sequence>
<dbReference type="GO" id="GO:0000995">
    <property type="term" value="F:RNA polymerase III general transcription initiation factor activity"/>
    <property type="evidence" value="ECO:0007669"/>
    <property type="project" value="InterPro"/>
</dbReference>
<dbReference type="InterPro" id="IPR017174">
    <property type="entry name" value="Bdp1_fungi"/>
</dbReference>
<dbReference type="CDD" id="cd00167">
    <property type="entry name" value="SANT"/>
    <property type="match status" value="1"/>
</dbReference>
<name>A0AAX4HAD5_9ASCO</name>
<dbReference type="InterPro" id="IPR001005">
    <property type="entry name" value="SANT/Myb"/>
</dbReference>
<feature type="compositionally biased region" description="Polar residues" evidence="2">
    <location>
        <begin position="66"/>
        <end position="83"/>
    </location>
</feature>
<dbReference type="Gene3D" id="1.10.10.60">
    <property type="entry name" value="Homeodomain-like"/>
    <property type="match status" value="1"/>
</dbReference>
<feature type="coiled-coil region" evidence="1">
    <location>
        <begin position="531"/>
        <end position="558"/>
    </location>
</feature>
<dbReference type="PANTHER" id="PTHR22929">
    <property type="entry name" value="RNA POLYMERASE III TRANSCRIPTION INITIATION FACTOR B"/>
    <property type="match status" value="1"/>
</dbReference>
<dbReference type="AlphaFoldDB" id="A0AAX4HAD5"/>
<evidence type="ECO:0000256" key="2">
    <source>
        <dbReference type="SAM" id="MobiDB-lite"/>
    </source>
</evidence>
<reference evidence="4 5" key="1">
    <citation type="submission" date="2023-10" db="EMBL/GenBank/DDBJ databases">
        <title>Draft Genome Sequence of Candida saopaulonensis from a very Premature Infant with Sepsis.</title>
        <authorList>
            <person name="Ning Y."/>
            <person name="Dai R."/>
            <person name="Xiao M."/>
            <person name="Xu Y."/>
            <person name="Yan Q."/>
            <person name="Zhang L."/>
        </authorList>
    </citation>
    <scope>NUCLEOTIDE SEQUENCE [LARGE SCALE GENOMIC DNA]</scope>
    <source>
        <strain evidence="4 5">19XY460</strain>
    </source>
</reference>
<feature type="compositionally biased region" description="Basic residues" evidence="2">
    <location>
        <begin position="7"/>
        <end position="21"/>
    </location>
</feature>
<dbReference type="SMART" id="SM00717">
    <property type="entry name" value="SANT"/>
    <property type="match status" value="1"/>
</dbReference>
<keyword evidence="5" id="KW-1185">Reference proteome</keyword>
<feature type="compositionally biased region" description="Basic and acidic residues" evidence="2">
    <location>
        <begin position="126"/>
        <end position="138"/>
    </location>
</feature>
<keyword evidence="1" id="KW-0175">Coiled coil</keyword>
<dbReference type="InterPro" id="IPR009057">
    <property type="entry name" value="Homeodomain-like_sf"/>
</dbReference>
<dbReference type="PANTHER" id="PTHR22929:SF0">
    <property type="entry name" value="TRANSCRIPTION FACTOR TFIIIB COMPONENT B'' HOMOLOG"/>
    <property type="match status" value="1"/>
</dbReference>
<dbReference type="GO" id="GO:0000126">
    <property type="term" value="C:transcription factor TFIIIB complex"/>
    <property type="evidence" value="ECO:0007669"/>
    <property type="project" value="InterPro"/>
</dbReference>
<dbReference type="Pfam" id="PF15963">
    <property type="entry name" value="Myb_DNA-bind_7"/>
    <property type="match status" value="1"/>
</dbReference>
<organism evidence="4 5">
    <name type="scientific">Australozyma saopauloensis</name>
    <dbReference type="NCBI Taxonomy" id="291208"/>
    <lineage>
        <taxon>Eukaryota</taxon>
        <taxon>Fungi</taxon>
        <taxon>Dikarya</taxon>
        <taxon>Ascomycota</taxon>
        <taxon>Saccharomycotina</taxon>
        <taxon>Pichiomycetes</taxon>
        <taxon>Metschnikowiaceae</taxon>
        <taxon>Australozyma</taxon>
    </lineage>
</organism>
<dbReference type="GO" id="GO:0001156">
    <property type="term" value="F:TFIIIC-class transcription factor complex binding"/>
    <property type="evidence" value="ECO:0007669"/>
    <property type="project" value="TreeGrafter"/>
</dbReference>
<gene>
    <name evidence="4" type="ORF">PUMCH_001957</name>
</gene>
<evidence type="ECO:0000313" key="5">
    <source>
        <dbReference type="Proteomes" id="UP001338582"/>
    </source>
</evidence>
<protein>
    <recommendedName>
        <fullName evidence="3">Myb-like domain-containing protein</fullName>
    </recommendedName>
</protein>
<feature type="compositionally biased region" description="Acidic residues" evidence="2">
    <location>
        <begin position="212"/>
        <end position="222"/>
    </location>
</feature>
<dbReference type="EMBL" id="CP138895">
    <property type="protein sequence ID" value="WPK24675.1"/>
    <property type="molecule type" value="Genomic_DNA"/>
</dbReference>
<feature type="compositionally biased region" description="Acidic residues" evidence="2">
    <location>
        <begin position="110"/>
        <end position="124"/>
    </location>
</feature>
<dbReference type="KEGG" id="asau:88173022"/>
<proteinExistence type="predicted"/>
<dbReference type="RefSeq" id="XP_062877058.1">
    <property type="nucleotide sequence ID" value="XM_063020988.1"/>
</dbReference>
<evidence type="ECO:0000256" key="1">
    <source>
        <dbReference type="SAM" id="Coils"/>
    </source>
</evidence>
<dbReference type="SUPFAM" id="SSF46689">
    <property type="entry name" value="Homeodomain-like"/>
    <property type="match status" value="1"/>
</dbReference>
<feature type="compositionally biased region" description="Basic residues" evidence="2">
    <location>
        <begin position="139"/>
        <end position="150"/>
    </location>
</feature>
<feature type="compositionally biased region" description="Polar residues" evidence="2">
    <location>
        <begin position="172"/>
        <end position="181"/>
    </location>
</feature>
<dbReference type="InterPro" id="IPR039467">
    <property type="entry name" value="TFIIIB_B''_Myb"/>
</dbReference>
<accession>A0AAX4HAD5</accession>
<evidence type="ECO:0000313" key="4">
    <source>
        <dbReference type="EMBL" id="WPK24675.1"/>
    </source>
</evidence>
<dbReference type="PIRSF" id="PIRSF037327">
    <property type="entry name" value="TFIIIB_Bdp1_fun"/>
    <property type="match status" value="1"/>
</dbReference>
<dbReference type="GO" id="GO:0070898">
    <property type="term" value="P:RNA polymerase III preinitiation complex assembly"/>
    <property type="evidence" value="ECO:0007669"/>
    <property type="project" value="TreeGrafter"/>
</dbReference>
<feature type="domain" description="Myb-like" evidence="3">
    <location>
        <begin position="450"/>
        <end position="498"/>
    </location>
</feature>